<accession>A0A1Y1S5H4</accession>
<reference evidence="1 2" key="1">
    <citation type="journal article" date="2017" name="Environ. Microbiol.">
        <title>Decay of the glycolytic pathway and adaptation to intranuclear parasitism within Enterocytozoonidae microsporidia.</title>
        <authorList>
            <person name="Wiredu Boakye D."/>
            <person name="Jaroenlak P."/>
            <person name="Prachumwat A."/>
            <person name="Williams T.A."/>
            <person name="Bateman K.S."/>
            <person name="Itsathitphaisarn O."/>
            <person name="Sritunyalucksana K."/>
            <person name="Paszkiewicz K.H."/>
            <person name="Moore K.A."/>
            <person name="Stentiford G.D."/>
            <person name="Williams B.A."/>
        </authorList>
    </citation>
    <scope>NUCLEOTIDE SEQUENCE [LARGE SCALE GENOMIC DNA]</scope>
    <source>
        <strain evidence="1 2">GB1</strain>
    </source>
</reference>
<name>A0A1Y1S5H4_9MICR</name>
<gene>
    <name evidence="1" type="ORF">ECANGB1_1788</name>
</gene>
<evidence type="ECO:0000313" key="2">
    <source>
        <dbReference type="Proteomes" id="UP000192639"/>
    </source>
</evidence>
<protein>
    <recommendedName>
        <fullName evidence="3">DUF659 domain-containing protein</fullName>
    </recommendedName>
</protein>
<dbReference type="Proteomes" id="UP000192639">
    <property type="component" value="Unassembled WGS sequence"/>
</dbReference>
<dbReference type="VEuPathDB" id="MicrosporidiaDB:ECANGB1_1788"/>
<dbReference type="AlphaFoldDB" id="A0A1Y1S5H4"/>
<dbReference type="EMBL" id="LWDP01000057">
    <property type="protein sequence ID" value="ORD93664.1"/>
    <property type="molecule type" value="Genomic_DNA"/>
</dbReference>
<proteinExistence type="predicted"/>
<organism evidence="1 2">
    <name type="scientific">Enterospora canceri</name>
    <dbReference type="NCBI Taxonomy" id="1081671"/>
    <lineage>
        <taxon>Eukaryota</taxon>
        <taxon>Fungi</taxon>
        <taxon>Fungi incertae sedis</taxon>
        <taxon>Microsporidia</taxon>
        <taxon>Enterocytozoonidae</taxon>
        <taxon>Enterospora</taxon>
    </lineage>
</organism>
<evidence type="ECO:0008006" key="3">
    <source>
        <dbReference type="Google" id="ProtNLM"/>
    </source>
</evidence>
<evidence type="ECO:0000313" key="1">
    <source>
        <dbReference type="EMBL" id="ORD93664.1"/>
    </source>
</evidence>
<keyword evidence="2" id="KW-1185">Reference proteome</keyword>
<sequence length="216" mass="24394">MGQSKKSKVAKIAELVSLEPETLFVVLNRFLFCCACRTDIKSLTSRDVRRHIGSILHKNNVLCTRLNVLSTKTYQNDRLVAKTVTKGFLEADIPLYKLRIESIKRMFDDLNVGAPSESVCRRMVADIATDQKSLNRTQISNQQVYVIIDETEKKKHKIFNVICGLIMRPDKRFLIASRAITGSACAEMLNSVILQVFAEYGLRHEQLCLLITDGAS</sequence>
<comment type="caution">
    <text evidence="1">The sequence shown here is derived from an EMBL/GenBank/DDBJ whole genome shotgun (WGS) entry which is preliminary data.</text>
</comment>
<dbReference type="OrthoDB" id="6604921at2759"/>